<evidence type="ECO:0000313" key="1">
    <source>
        <dbReference type="EMBL" id="CCA68578.1"/>
    </source>
</evidence>
<organism evidence="1 2">
    <name type="scientific">Serendipita indica (strain DSM 11827)</name>
    <name type="common">Root endophyte fungus</name>
    <name type="synonym">Piriformospora indica</name>
    <dbReference type="NCBI Taxonomy" id="1109443"/>
    <lineage>
        <taxon>Eukaryota</taxon>
        <taxon>Fungi</taxon>
        <taxon>Dikarya</taxon>
        <taxon>Basidiomycota</taxon>
        <taxon>Agaricomycotina</taxon>
        <taxon>Agaricomycetes</taxon>
        <taxon>Sebacinales</taxon>
        <taxon>Serendipitaceae</taxon>
        <taxon>Serendipita</taxon>
    </lineage>
</organism>
<dbReference type="AlphaFoldDB" id="G4TB85"/>
<gene>
    <name evidence="1" type="ORF">PIIN_02441</name>
</gene>
<comment type="caution">
    <text evidence="1">The sequence shown here is derived from an EMBL/GenBank/DDBJ whole genome shotgun (WGS) entry which is preliminary data.</text>
</comment>
<dbReference type="Proteomes" id="UP000007148">
    <property type="component" value="Unassembled WGS sequence"/>
</dbReference>
<keyword evidence="2" id="KW-1185">Reference proteome</keyword>
<reference evidence="1 2" key="1">
    <citation type="journal article" date="2011" name="PLoS Pathog.">
        <title>Endophytic Life Strategies Decoded by Genome and Transcriptome Analyses of the Mutualistic Root Symbiont Piriformospora indica.</title>
        <authorList>
            <person name="Zuccaro A."/>
            <person name="Lahrmann U."/>
            <person name="Guldener U."/>
            <person name="Langen G."/>
            <person name="Pfiffi S."/>
            <person name="Biedenkopf D."/>
            <person name="Wong P."/>
            <person name="Samans B."/>
            <person name="Grimm C."/>
            <person name="Basiewicz M."/>
            <person name="Murat C."/>
            <person name="Martin F."/>
            <person name="Kogel K.H."/>
        </authorList>
    </citation>
    <scope>NUCLEOTIDE SEQUENCE [LARGE SCALE GENOMIC DNA]</scope>
    <source>
        <strain evidence="1 2">DSM 11827</strain>
    </source>
</reference>
<accession>G4TB85</accession>
<evidence type="ECO:0000313" key="2">
    <source>
        <dbReference type="Proteomes" id="UP000007148"/>
    </source>
</evidence>
<dbReference type="EMBL" id="CAFZ01000036">
    <property type="protein sequence ID" value="CCA68578.1"/>
    <property type="molecule type" value="Genomic_DNA"/>
</dbReference>
<name>G4TB85_SERID</name>
<proteinExistence type="predicted"/>
<dbReference type="InParanoid" id="G4TB85"/>
<dbReference type="HOGENOM" id="CLU_1886552_0_0_1"/>
<sequence length="135" mass="15128">MKLFVDLLSNPPLFLIALQQGRFFMETRLDPEIQDPTGEERAVIENPDFEDPGFTTDEIIAWFQAVTAVSVGGATARPVLDTVGNLVHLCQAILEAWELSPIKSRIYLKCMLDMLAIALQKHAYFEFEVGANNDD</sequence>
<protein>
    <submittedName>
        <fullName evidence="1">Uncharacterized protein</fullName>
    </submittedName>
</protein>